<feature type="transmembrane region" description="Helical" evidence="6">
    <location>
        <begin position="175"/>
        <end position="194"/>
    </location>
</feature>
<feature type="transmembrane region" description="Helical" evidence="6">
    <location>
        <begin position="96"/>
        <end position="115"/>
    </location>
</feature>
<evidence type="ECO:0000256" key="2">
    <source>
        <dbReference type="ARBA" id="ARBA00022475"/>
    </source>
</evidence>
<feature type="domain" description="VTT" evidence="7">
    <location>
        <begin position="79"/>
        <end position="195"/>
    </location>
</feature>
<evidence type="ECO:0000313" key="8">
    <source>
        <dbReference type="EMBL" id="AUB34846.1"/>
    </source>
</evidence>
<evidence type="ECO:0000256" key="6">
    <source>
        <dbReference type="RuleBase" id="RU366058"/>
    </source>
</evidence>
<dbReference type="Proteomes" id="UP000232003">
    <property type="component" value="Chromosome"/>
</dbReference>
<gene>
    <name evidence="8" type="ORF">COO91_00684</name>
</gene>
<reference evidence="8 9" key="1">
    <citation type="submission" date="2017-11" db="EMBL/GenBank/DDBJ databases">
        <title>Complete genome of a free-living desiccation-tolerant cyanobacterium and its photosynthetic adaptation to extreme terrestrial habitat.</title>
        <authorList>
            <person name="Shang J."/>
        </authorList>
    </citation>
    <scope>NUCLEOTIDE SEQUENCE [LARGE SCALE GENOMIC DNA]</scope>
    <source>
        <strain evidence="8 9">CCNUN1</strain>
    </source>
</reference>
<dbReference type="PANTHER" id="PTHR12677">
    <property type="entry name" value="GOLGI APPARATUS MEMBRANE PROTEIN TVP38-RELATED"/>
    <property type="match status" value="1"/>
</dbReference>
<dbReference type="InterPro" id="IPR015414">
    <property type="entry name" value="TMEM64"/>
</dbReference>
<keyword evidence="2 6" id="KW-1003">Cell membrane</keyword>
<accession>A0A2K8SHC5</accession>
<dbReference type="Pfam" id="PF09335">
    <property type="entry name" value="VTT_dom"/>
    <property type="match status" value="1"/>
</dbReference>
<name>A0A2K8SHC5_9NOSO</name>
<protein>
    <recommendedName>
        <fullName evidence="6">TVP38/TMEM64 family membrane protein</fullName>
    </recommendedName>
</protein>
<feature type="transmembrane region" description="Helical" evidence="6">
    <location>
        <begin position="206"/>
        <end position="226"/>
    </location>
</feature>
<keyword evidence="5 6" id="KW-0472">Membrane</keyword>
<feature type="transmembrane region" description="Helical" evidence="6">
    <location>
        <begin position="144"/>
        <end position="163"/>
    </location>
</feature>
<dbReference type="KEGG" id="nfl:COO91_00684"/>
<sequence length="254" mass="27450">MGKFAKDGLFYKKSRSILVWNLKAGILLLTLSCIIATSIAVYLLGGIEPAQIQALLKSSGMWAPVIYVALYVVATMLVLPSTVLNLTGGAIFGPWLGTFWTSVGAVIAAIIAFIFTRTIGRQTVAKRLAGRWQAMDAEVRRGGLFYMFAIRLVPIMPYGLVNFVAGLTSISFKDYFLGTTLGTVPSVLPFVLLGSSGLKAVKTGDFLPLILALGLTGTLVAGSTWYRHRRSFPKKAVQSLKESNPSDDINPKNK</sequence>
<dbReference type="PANTHER" id="PTHR12677:SF59">
    <property type="entry name" value="GOLGI APPARATUS MEMBRANE PROTEIN TVP38-RELATED"/>
    <property type="match status" value="1"/>
</dbReference>
<evidence type="ECO:0000259" key="7">
    <source>
        <dbReference type="Pfam" id="PF09335"/>
    </source>
</evidence>
<keyword evidence="4 6" id="KW-1133">Transmembrane helix</keyword>
<dbReference type="GO" id="GO:0005886">
    <property type="term" value="C:plasma membrane"/>
    <property type="evidence" value="ECO:0007669"/>
    <property type="project" value="UniProtKB-SubCell"/>
</dbReference>
<comment type="subcellular location">
    <subcellularLocation>
        <location evidence="1 6">Cell membrane</location>
        <topology evidence="1 6">Multi-pass membrane protein</topology>
    </subcellularLocation>
</comment>
<comment type="similarity">
    <text evidence="6">Belongs to the TVP38/TMEM64 family.</text>
</comment>
<keyword evidence="9" id="KW-1185">Reference proteome</keyword>
<feature type="transmembrane region" description="Helical" evidence="6">
    <location>
        <begin position="20"/>
        <end position="45"/>
    </location>
</feature>
<evidence type="ECO:0000256" key="1">
    <source>
        <dbReference type="ARBA" id="ARBA00004651"/>
    </source>
</evidence>
<evidence type="ECO:0000256" key="5">
    <source>
        <dbReference type="ARBA" id="ARBA00023136"/>
    </source>
</evidence>
<evidence type="ECO:0000256" key="3">
    <source>
        <dbReference type="ARBA" id="ARBA00022692"/>
    </source>
</evidence>
<evidence type="ECO:0000256" key="4">
    <source>
        <dbReference type="ARBA" id="ARBA00022989"/>
    </source>
</evidence>
<dbReference type="AlphaFoldDB" id="A0A2K8SHC5"/>
<evidence type="ECO:0000313" key="9">
    <source>
        <dbReference type="Proteomes" id="UP000232003"/>
    </source>
</evidence>
<dbReference type="EMBL" id="CP024785">
    <property type="protein sequence ID" value="AUB34846.1"/>
    <property type="molecule type" value="Genomic_DNA"/>
</dbReference>
<proteinExistence type="inferred from homology"/>
<dbReference type="InterPro" id="IPR032816">
    <property type="entry name" value="VTT_dom"/>
</dbReference>
<keyword evidence="3 6" id="KW-0812">Transmembrane</keyword>
<organism evidence="8 9">
    <name type="scientific">Nostoc flagelliforme CCNUN1</name>
    <dbReference type="NCBI Taxonomy" id="2038116"/>
    <lineage>
        <taxon>Bacteria</taxon>
        <taxon>Bacillati</taxon>
        <taxon>Cyanobacteriota</taxon>
        <taxon>Cyanophyceae</taxon>
        <taxon>Nostocales</taxon>
        <taxon>Nostocaceae</taxon>
        <taxon>Nostoc</taxon>
    </lineage>
</organism>
<feature type="transmembrane region" description="Helical" evidence="6">
    <location>
        <begin position="65"/>
        <end position="84"/>
    </location>
</feature>